<evidence type="ECO:0000256" key="1">
    <source>
        <dbReference type="ARBA" id="ARBA00009437"/>
    </source>
</evidence>
<comment type="similarity">
    <text evidence="1">Belongs to the LysR transcriptional regulatory family.</text>
</comment>
<evidence type="ECO:0000256" key="2">
    <source>
        <dbReference type="ARBA" id="ARBA00023015"/>
    </source>
</evidence>
<comment type="caution">
    <text evidence="6">The sequence shown here is derived from an EMBL/GenBank/DDBJ whole genome shotgun (WGS) entry which is preliminary data.</text>
</comment>
<gene>
    <name evidence="6" type="ORF">DFQ59_103253</name>
</gene>
<dbReference type="Proteomes" id="UP000252707">
    <property type="component" value="Unassembled WGS sequence"/>
</dbReference>
<dbReference type="PRINTS" id="PR00039">
    <property type="entry name" value="HTHLYSR"/>
</dbReference>
<dbReference type="PROSITE" id="PS50931">
    <property type="entry name" value="HTH_LYSR"/>
    <property type="match status" value="1"/>
</dbReference>
<protein>
    <submittedName>
        <fullName evidence="6">LysR family transcriptional regulator</fullName>
    </submittedName>
</protein>
<dbReference type="InterPro" id="IPR005119">
    <property type="entry name" value="LysR_subst-bd"/>
</dbReference>
<dbReference type="RefSeq" id="WP_114279456.1">
    <property type="nucleotide sequence ID" value="NZ_QPJY01000003.1"/>
</dbReference>
<reference evidence="6 7" key="1">
    <citation type="submission" date="2018-07" db="EMBL/GenBank/DDBJ databases">
        <title>Genomic Encyclopedia of Type Strains, Phase IV (KMG-IV): sequencing the most valuable type-strain genomes for metagenomic binning, comparative biology and taxonomic classification.</title>
        <authorList>
            <person name="Goeker M."/>
        </authorList>
    </citation>
    <scope>NUCLEOTIDE SEQUENCE [LARGE SCALE GENOMIC DNA]</scope>
    <source>
        <strain evidence="6 7">DSM 26407</strain>
    </source>
</reference>
<feature type="domain" description="HTH lysR-type" evidence="5">
    <location>
        <begin position="4"/>
        <end position="61"/>
    </location>
</feature>
<dbReference type="InterPro" id="IPR036388">
    <property type="entry name" value="WH-like_DNA-bd_sf"/>
</dbReference>
<evidence type="ECO:0000313" key="6">
    <source>
        <dbReference type="EMBL" id="RCX31285.1"/>
    </source>
</evidence>
<dbReference type="InterPro" id="IPR058163">
    <property type="entry name" value="LysR-type_TF_proteobact-type"/>
</dbReference>
<dbReference type="InterPro" id="IPR036390">
    <property type="entry name" value="WH_DNA-bd_sf"/>
</dbReference>
<sequence length="299" mass="32653">MNNIDWELIRTFLAVAEQGSVSGAARVLGASQPTLSRHIRELERRTQLSLFERSPRGLALTGQGEALVEAARGMGESAERFARLAGGLSVELDGDLRISANEIVGYHLLPPLIAAFRERYPGVAIEVVISNRTSSLNKREADVALRMFRPEQPDLVAARLADLALGLFARRDYLDRHGTPATPSELSGHALIGFDEDPAFIEAAAPMGARLGRGDFPLRTDHMPLHVALMRAGAGIGATHVGLAARYPELDRVLPGVPLPALEFWCVCHRDLRLNPRVRALMRFAGEWFGSDPYRAVLA</sequence>
<dbReference type="Gene3D" id="3.40.190.290">
    <property type="match status" value="1"/>
</dbReference>
<keyword evidence="4" id="KW-0804">Transcription</keyword>
<proteinExistence type="inferred from homology"/>
<dbReference type="Pfam" id="PF00126">
    <property type="entry name" value="HTH_1"/>
    <property type="match status" value="1"/>
</dbReference>
<dbReference type="EMBL" id="QPJY01000003">
    <property type="protein sequence ID" value="RCX31285.1"/>
    <property type="molecule type" value="Genomic_DNA"/>
</dbReference>
<evidence type="ECO:0000256" key="4">
    <source>
        <dbReference type="ARBA" id="ARBA00023163"/>
    </source>
</evidence>
<accession>A0A369CDU6</accession>
<dbReference type="SUPFAM" id="SSF53850">
    <property type="entry name" value="Periplasmic binding protein-like II"/>
    <property type="match status" value="1"/>
</dbReference>
<evidence type="ECO:0000259" key="5">
    <source>
        <dbReference type="PROSITE" id="PS50931"/>
    </source>
</evidence>
<name>A0A369CDU6_9GAMM</name>
<keyword evidence="3" id="KW-0238">DNA-binding</keyword>
<dbReference type="SUPFAM" id="SSF46785">
    <property type="entry name" value="Winged helix' DNA-binding domain"/>
    <property type="match status" value="1"/>
</dbReference>
<dbReference type="FunFam" id="1.10.10.10:FF:000001">
    <property type="entry name" value="LysR family transcriptional regulator"/>
    <property type="match status" value="1"/>
</dbReference>
<organism evidence="6 7">
    <name type="scientific">Thioalbus denitrificans</name>
    <dbReference type="NCBI Taxonomy" id="547122"/>
    <lineage>
        <taxon>Bacteria</taxon>
        <taxon>Pseudomonadati</taxon>
        <taxon>Pseudomonadota</taxon>
        <taxon>Gammaproteobacteria</taxon>
        <taxon>Chromatiales</taxon>
        <taxon>Ectothiorhodospiraceae</taxon>
        <taxon>Thioalbus</taxon>
    </lineage>
</organism>
<keyword evidence="7" id="KW-1185">Reference proteome</keyword>
<dbReference type="PANTHER" id="PTHR30537">
    <property type="entry name" value="HTH-TYPE TRANSCRIPTIONAL REGULATOR"/>
    <property type="match status" value="1"/>
</dbReference>
<dbReference type="Gene3D" id="1.10.10.10">
    <property type="entry name" value="Winged helix-like DNA-binding domain superfamily/Winged helix DNA-binding domain"/>
    <property type="match status" value="1"/>
</dbReference>
<dbReference type="GO" id="GO:0003700">
    <property type="term" value="F:DNA-binding transcription factor activity"/>
    <property type="evidence" value="ECO:0007669"/>
    <property type="project" value="InterPro"/>
</dbReference>
<dbReference type="AlphaFoldDB" id="A0A369CDU6"/>
<evidence type="ECO:0000256" key="3">
    <source>
        <dbReference type="ARBA" id="ARBA00023125"/>
    </source>
</evidence>
<keyword evidence="2" id="KW-0805">Transcription regulation</keyword>
<dbReference type="GO" id="GO:0006351">
    <property type="term" value="P:DNA-templated transcription"/>
    <property type="evidence" value="ECO:0007669"/>
    <property type="project" value="TreeGrafter"/>
</dbReference>
<evidence type="ECO:0000313" key="7">
    <source>
        <dbReference type="Proteomes" id="UP000252707"/>
    </source>
</evidence>
<dbReference type="InterPro" id="IPR000847">
    <property type="entry name" value="LysR_HTH_N"/>
</dbReference>
<dbReference type="OrthoDB" id="570111at2"/>
<dbReference type="Pfam" id="PF03466">
    <property type="entry name" value="LysR_substrate"/>
    <property type="match status" value="1"/>
</dbReference>
<dbReference type="GO" id="GO:0043565">
    <property type="term" value="F:sequence-specific DNA binding"/>
    <property type="evidence" value="ECO:0007669"/>
    <property type="project" value="TreeGrafter"/>
</dbReference>
<dbReference type="PANTHER" id="PTHR30537:SF3">
    <property type="entry name" value="TRANSCRIPTIONAL REGULATORY PROTEIN"/>
    <property type="match status" value="1"/>
</dbReference>